<organism evidence="1 2">
    <name type="scientific">Nonomuraea deserti</name>
    <dbReference type="NCBI Taxonomy" id="1848322"/>
    <lineage>
        <taxon>Bacteria</taxon>
        <taxon>Bacillati</taxon>
        <taxon>Actinomycetota</taxon>
        <taxon>Actinomycetes</taxon>
        <taxon>Streptosporangiales</taxon>
        <taxon>Streptosporangiaceae</taxon>
        <taxon>Nonomuraea</taxon>
    </lineage>
</organism>
<sequence>MVTPVAIGNAVVVMGVLLRAVVEALPDRPGGRSGRPGGVLAASYGAGMVVRLLWEPLPDSWPEAAPPRPAGQRGLIAQVRNQQRYTERISHLAIS</sequence>
<protein>
    <submittedName>
        <fullName evidence="1">Uncharacterized protein</fullName>
    </submittedName>
</protein>
<reference evidence="1 2" key="1">
    <citation type="submission" date="2019-03" db="EMBL/GenBank/DDBJ databases">
        <title>Draft genome sequences of novel Actinobacteria.</title>
        <authorList>
            <person name="Sahin N."/>
            <person name="Ay H."/>
            <person name="Saygin H."/>
        </authorList>
    </citation>
    <scope>NUCLEOTIDE SEQUENCE [LARGE SCALE GENOMIC DNA]</scope>
    <source>
        <strain evidence="1 2">KC310</strain>
    </source>
</reference>
<dbReference type="RefSeq" id="WP_132591686.1">
    <property type="nucleotide sequence ID" value="NZ_SMKO01000004.1"/>
</dbReference>
<proteinExistence type="predicted"/>
<keyword evidence="2" id="KW-1185">Reference proteome</keyword>
<gene>
    <name evidence="1" type="ORF">E1292_02895</name>
</gene>
<evidence type="ECO:0000313" key="2">
    <source>
        <dbReference type="Proteomes" id="UP000295258"/>
    </source>
</evidence>
<name>A0A4R4W7L6_9ACTN</name>
<accession>A0A4R4W7L6</accession>
<evidence type="ECO:0000313" key="1">
    <source>
        <dbReference type="EMBL" id="TDD12083.1"/>
    </source>
</evidence>
<dbReference type="AlphaFoldDB" id="A0A4R4W7L6"/>
<comment type="caution">
    <text evidence="1">The sequence shown here is derived from an EMBL/GenBank/DDBJ whole genome shotgun (WGS) entry which is preliminary data.</text>
</comment>
<dbReference type="EMBL" id="SMKO01000004">
    <property type="protein sequence ID" value="TDD12083.1"/>
    <property type="molecule type" value="Genomic_DNA"/>
</dbReference>
<dbReference type="Proteomes" id="UP000295258">
    <property type="component" value="Unassembled WGS sequence"/>
</dbReference>